<dbReference type="GeneID" id="83216916"/>
<keyword evidence="3" id="KW-1185">Reference proteome</keyword>
<dbReference type="AlphaFoldDB" id="A0AAD7UW81"/>
<protein>
    <submittedName>
        <fullName evidence="2">Uncharacterized protein</fullName>
    </submittedName>
</protein>
<sequence length="99" mass="11512">MYSKKGTHLFLPYRTPPSQANWVHPFVLQLMNSHFILVKIRENVSFPWPDVEPYRPKYVTHDMPQDSCVTEDPISVPSEDSQDDSDNSDTEEVLDLTNF</sequence>
<name>A0AAD7UW81_9FUNG</name>
<dbReference type="Proteomes" id="UP001234581">
    <property type="component" value="Unassembled WGS sequence"/>
</dbReference>
<evidence type="ECO:0000313" key="3">
    <source>
        <dbReference type="Proteomes" id="UP001234581"/>
    </source>
</evidence>
<evidence type="ECO:0000256" key="1">
    <source>
        <dbReference type="SAM" id="MobiDB-lite"/>
    </source>
</evidence>
<feature type="compositionally biased region" description="Acidic residues" evidence="1">
    <location>
        <begin position="80"/>
        <end position="99"/>
    </location>
</feature>
<gene>
    <name evidence="2" type="ORF">O0I10_009510</name>
</gene>
<comment type="caution">
    <text evidence="2">The sequence shown here is derived from an EMBL/GenBank/DDBJ whole genome shotgun (WGS) entry which is preliminary data.</text>
</comment>
<evidence type="ECO:0000313" key="2">
    <source>
        <dbReference type="EMBL" id="KAJ8654789.1"/>
    </source>
</evidence>
<proteinExistence type="predicted"/>
<feature type="region of interest" description="Disordered" evidence="1">
    <location>
        <begin position="59"/>
        <end position="99"/>
    </location>
</feature>
<reference evidence="2 3" key="1">
    <citation type="submission" date="2023-03" db="EMBL/GenBank/DDBJ databases">
        <title>Genome sequence of Lichtheimia ornata CBS 291.66.</title>
        <authorList>
            <person name="Mohabir J.T."/>
            <person name="Shea T.P."/>
            <person name="Kurbessoian T."/>
            <person name="Berby B."/>
            <person name="Fontaine J."/>
            <person name="Livny J."/>
            <person name="Gnirke A."/>
            <person name="Stajich J.E."/>
            <person name="Cuomo C.A."/>
        </authorList>
    </citation>
    <scope>NUCLEOTIDE SEQUENCE [LARGE SCALE GENOMIC DNA]</scope>
    <source>
        <strain evidence="2">CBS 291.66</strain>
    </source>
</reference>
<organism evidence="2 3">
    <name type="scientific">Lichtheimia ornata</name>
    <dbReference type="NCBI Taxonomy" id="688661"/>
    <lineage>
        <taxon>Eukaryota</taxon>
        <taxon>Fungi</taxon>
        <taxon>Fungi incertae sedis</taxon>
        <taxon>Mucoromycota</taxon>
        <taxon>Mucoromycotina</taxon>
        <taxon>Mucoromycetes</taxon>
        <taxon>Mucorales</taxon>
        <taxon>Lichtheimiaceae</taxon>
        <taxon>Lichtheimia</taxon>
    </lineage>
</organism>
<dbReference type="EMBL" id="JARTCD010000056">
    <property type="protein sequence ID" value="KAJ8654789.1"/>
    <property type="molecule type" value="Genomic_DNA"/>
</dbReference>
<dbReference type="RefSeq" id="XP_058339703.1">
    <property type="nucleotide sequence ID" value="XM_058489501.1"/>
</dbReference>
<accession>A0AAD7UW81</accession>